<accession>A0AAE2JTK6</accession>
<protein>
    <submittedName>
        <fullName evidence="2">Uncharacterized protein</fullName>
    </submittedName>
</protein>
<dbReference type="EMBL" id="LAEW01000001">
    <property type="protein sequence ID" value="KJQ46486.1"/>
    <property type="molecule type" value="Genomic_DNA"/>
</dbReference>
<evidence type="ECO:0000313" key="2">
    <source>
        <dbReference type="EMBL" id="KJQ46486.1"/>
    </source>
</evidence>
<dbReference type="KEGG" id="mmyi:mycmycITA_00485"/>
<reference evidence="2 3" key="1">
    <citation type="submission" date="2015-02" db="EMBL/GenBank/DDBJ databases">
        <title>Mycoplasma mycoides subsp. mycoides strain:B237 Genome sequencing.</title>
        <authorList>
            <person name="Fischer A."/>
            <person name="Santana-Cruz I."/>
            <person name="Schieck E."/>
            <person name="Gourle H."/>
            <person name="Lambert M."/>
            <person name="Nadendla S."/>
            <person name="Miller R.A."/>
            <person name="Weber J."/>
            <person name="Bongcam-Rudloff E."/>
            <person name="Vashee S."/>
            <person name="Frey J."/>
            <person name="Jores J."/>
        </authorList>
    </citation>
    <scope>NUCLEOTIDE SEQUENCE [LARGE SCALE GENOMIC DNA]</scope>
    <source>
        <strain evidence="2 3">B237</strain>
    </source>
</reference>
<dbReference type="AlphaFoldDB" id="A0AAE2JTK6"/>
<sequence length="135" mass="15688">MKYLKFLKNWKIFSLLFCFTSNKKVSSVFLLFSSVDFSLIFKLLLKLRVISFLIDSKSNSSKIFWIFYLYSIVLVLISLELIVKFSKTRFLEKSFIFSSSLFSIKLTTCFLKSLVAESIFSIFAFCSLVNLKAIS</sequence>
<keyword evidence="1" id="KW-0812">Transmembrane</keyword>
<proteinExistence type="predicted"/>
<name>A0AAE2JTK6_MYCMY</name>
<dbReference type="Proteomes" id="UP000033624">
    <property type="component" value="Unassembled WGS sequence"/>
</dbReference>
<keyword evidence="1" id="KW-1133">Transmembrane helix</keyword>
<keyword evidence="1" id="KW-0472">Membrane</keyword>
<organism evidence="2 3">
    <name type="scientific">Mycoplasma mycoides subsp. mycoides</name>
    <dbReference type="NCBI Taxonomy" id="2103"/>
    <lineage>
        <taxon>Bacteria</taxon>
        <taxon>Bacillati</taxon>
        <taxon>Mycoplasmatota</taxon>
        <taxon>Mollicutes</taxon>
        <taxon>Mycoplasmataceae</taxon>
        <taxon>Mycoplasma</taxon>
    </lineage>
</organism>
<feature type="transmembrane region" description="Helical" evidence="1">
    <location>
        <begin position="65"/>
        <end position="83"/>
    </location>
</feature>
<evidence type="ECO:0000313" key="3">
    <source>
        <dbReference type="Proteomes" id="UP000033624"/>
    </source>
</evidence>
<comment type="caution">
    <text evidence="2">The sequence shown here is derived from an EMBL/GenBank/DDBJ whole genome shotgun (WGS) entry which is preliminary data.</text>
</comment>
<gene>
    <name evidence="2" type="ORF">TS59_0493</name>
</gene>
<evidence type="ECO:0000256" key="1">
    <source>
        <dbReference type="SAM" id="Phobius"/>
    </source>
</evidence>